<proteinExistence type="inferred from homology"/>
<reference evidence="7 8" key="1">
    <citation type="submission" date="2023-04" db="EMBL/GenBank/DDBJ databases">
        <title>Luteimonas sp. M1R5S59.</title>
        <authorList>
            <person name="Sun J.-Q."/>
        </authorList>
    </citation>
    <scope>NUCLEOTIDE SEQUENCE [LARGE SCALE GENOMIC DNA]</scope>
    <source>
        <strain evidence="7 8">M1R5S59</strain>
    </source>
</reference>
<evidence type="ECO:0000313" key="7">
    <source>
        <dbReference type="EMBL" id="MDH5834547.1"/>
    </source>
</evidence>
<feature type="region of interest" description="Disordered" evidence="5">
    <location>
        <begin position="285"/>
        <end position="346"/>
    </location>
</feature>
<evidence type="ECO:0000256" key="2">
    <source>
        <dbReference type="ARBA" id="ARBA00013855"/>
    </source>
</evidence>
<evidence type="ECO:0000313" key="8">
    <source>
        <dbReference type="Proteomes" id="UP001156873"/>
    </source>
</evidence>
<dbReference type="InterPro" id="IPR007221">
    <property type="entry name" value="MreC"/>
</dbReference>
<evidence type="ECO:0000256" key="4">
    <source>
        <dbReference type="ARBA" id="ARBA00032089"/>
    </source>
</evidence>
<dbReference type="InterPro" id="IPR042175">
    <property type="entry name" value="Cell/Rod_MreC_2"/>
</dbReference>
<dbReference type="Gene3D" id="2.40.10.340">
    <property type="entry name" value="Rod shape-determining protein MreC, domain 1"/>
    <property type="match status" value="1"/>
</dbReference>
<dbReference type="InterPro" id="IPR055342">
    <property type="entry name" value="MreC_beta-barrel_core"/>
</dbReference>
<dbReference type="RefSeq" id="WP_280578922.1">
    <property type="nucleotide sequence ID" value="NZ_JARXRO010000018.1"/>
</dbReference>
<comment type="caution">
    <text evidence="7">The sequence shown here is derived from an EMBL/GenBank/DDBJ whole genome shotgun (WGS) entry which is preliminary data.</text>
</comment>
<sequence length="346" mass="35683">MSSFANPAAPRPGDVAGTLRLLAYLALSVVLMVLDHRGGWLRQARATASIAAQPLWQVAGLPARLGQTMREDAVTRSMLADDNRRLRNELLVMGARQARLQVEADENARLRGLLGAAARGGLDVRLAPILDVDLDPARQRLLLNAGARDGVRQGQSVIDAGGLLGQIIAVTPGTATVLLLTDLDHAVPVSISRTGVRLVAYGIGRSDRLELRNIPTSSDVEIGDVLVTSGLGGRFPPGFPVGRVVALRPDDSHAFLIGELAPSAQLDRGRDVLLLHEQPRAALPLPSAADSVRAAGTGDGATPEHAAGPGASAGAVPAGEGPATQAPAATAPPASATARPAPERAP</sequence>
<dbReference type="InterPro" id="IPR042177">
    <property type="entry name" value="Cell/Rod_1"/>
</dbReference>
<protein>
    <recommendedName>
        <fullName evidence="2">Cell shape-determining protein MreC</fullName>
    </recommendedName>
    <alternativeName>
        <fullName evidence="4">Cell shape protein MreC</fullName>
    </alternativeName>
</protein>
<dbReference type="Pfam" id="PF04085">
    <property type="entry name" value="MreC"/>
    <property type="match status" value="1"/>
</dbReference>
<evidence type="ECO:0000256" key="5">
    <source>
        <dbReference type="SAM" id="MobiDB-lite"/>
    </source>
</evidence>
<organism evidence="7 8">
    <name type="scientific">Luteimonas kalidii</name>
    <dbReference type="NCBI Taxonomy" id="3042025"/>
    <lineage>
        <taxon>Bacteria</taxon>
        <taxon>Pseudomonadati</taxon>
        <taxon>Pseudomonadota</taxon>
        <taxon>Gammaproteobacteria</taxon>
        <taxon>Lysobacterales</taxon>
        <taxon>Lysobacteraceae</taxon>
        <taxon>Luteimonas</taxon>
    </lineage>
</organism>
<gene>
    <name evidence="7" type="primary">mreC</name>
    <name evidence="7" type="ORF">QFW81_11530</name>
</gene>
<name>A0ABT6JV40_9GAMM</name>
<dbReference type="Proteomes" id="UP001156873">
    <property type="component" value="Unassembled WGS sequence"/>
</dbReference>
<feature type="compositionally biased region" description="Low complexity" evidence="5">
    <location>
        <begin position="306"/>
        <end position="340"/>
    </location>
</feature>
<evidence type="ECO:0000256" key="1">
    <source>
        <dbReference type="ARBA" id="ARBA00009369"/>
    </source>
</evidence>
<evidence type="ECO:0000256" key="3">
    <source>
        <dbReference type="ARBA" id="ARBA00022960"/>
    </source>
</evidence>
<comment type="similarity">
    <text evidence="1">Belongs to the MreC family.</text>
</comment>
<keyword evidence="8" id="KW-1185">Reference proteome</keyword>
<dbReference type="PANTHER" id="PTHR34138">
    <property type="entry name" value="CELL SHAPE-DETERMINING PROTEIN MREC"/>
    <property type="match status" value="1"/>
</dbReference>
<evidence type="ECO:0000259" key="6">
    <source>
        <dbReference type="Pfam" id="PF04085"/>
    </source>
</evidence>
<feature type="domain" description="Rod shape-determining protein MreC beta-barrel core" evidence="6">
    <location>
        <begin position="130"/>
        <end position="275"/>
    </location>
</feature>
<dbReference type="NCBIfam" id="TIGR00219">
    <property type="entry name" value="mreC"/>
    <property type="match status" value="1"/>
</dbReference>
<accession>A0ABT6JV40</accession>
<keyword evidence="3" id="KW-0133">Cell shape</keyword>
<dbReference type="Gene3D" id="2.40.10.350">
    <property type="entry name" value="Rod shape-determining protein MreC, domain 2"/>
    <property type="match status" value="1"/>
</dbReference>
<dbReference type="EMBL" id="JARXRO010000018">
    <property type="protein sequence ID" value="MDH5834547.1"/>
    <property type="molecule type" value="Genomic_DNA"/>
</dbReference>
<dbReference type="PANTHER" id="PTHR34138:SF1">
    <property type="entry name" value="CELL SHAPE-DETERMINING PROTEIN MREC"/>
    <property type="match status" value="1"/>
</dbReference>